<evidence type="ECO:0000313" key="5">
    <source>
        <dbReference type="Proteomes" id="UP000531216"/>
    </source>
</evidence>
<dbReference type="EMBL" id="JACIDO010000002">
    <property type="protein sequence ID" value="MBB3935067.1"/>
    <property type="molecule type" value="Genomic_DNA"/>
</dbReference>
<dbReference type="PROSITE" id="PS51724">
    <property type="entry name" value="SPOR"/>
    <property type="match status" value="1"/>
</dbReference>
<feature type="region of interest" description="Disordered" evidence="1">
    <location>
        <begin position="1"/>
        <end position="41"/>
    </location>
</feature>
<evidence type="ECO:0000256" key="2">
    <source>
        <dbReference type="SAM" id="Phobius"/>
    </source>
</evidence>
<gene>
    <name evidence="4" type="ORF">GGR05_001195</name>
</gene>
<protein>
    <recommendedName>
        <fullName evidence="3">SPOR domain-containing protein</fullName>
    </recommendedName>
</protein>
<accession>A0A7W6BYE7</accession>
<evidence type="ECO:0000256" key="1">
    <source>
        <dbReference type="SAM" id="MobiDB-lite"/>
    </source>
</evidence>
<feature type="transmembrane region" description="Helical" evidence="2">
    <location>
        <begin position="195"/>
        <end position="217"/>
    </location>
</feature>
<sequence>MKDAKDFGGRGAGEGGRYSDAARHIDPPMTSQRGGSSAYGGFEPVEVESAEWENFTYQPTGAAPQVQAVSAAPRVAAAPGSLPRGIRGSGDADRQIDEALLGLSMPARPRNTNPAETQSFAPARDAEYDLEPRQAITLDDFDELINSELAAMRGGPAPAQVHYDDEDVVGYDEAEPDYEPYDDMPVRSRSRMRSVMLMGGVAVVAIVAIAGGASLMGTSGPTSADGSMLIKADAEPYKIAPVDPGGKTIPNQNKAVYQKVAGATSATTTPKQSSLVTAMEEPMDIAEEEDAPVDSLPGVEVGDQIPLPGEEPAKEVAAAKEPADGTLQPRKVRTLSVRPDGTLVASEVPVDGTSLLTAAASMQAHAATLDPVAGITPQMPFGTDEASLTTASTTAPTPVEDEEPAEVEAVAAPAKPEPQRVAAVETLAGADAYYVQIASQPSQAAAEESLANLGKRYSGAIGGRSLGIKAAEIPGKGTFYRVRVAAASKSEANSVCESVKSAGGSCFVTR</sequence>
<reference evidence="4 5" key="1">
    <citation type="submission" date="2020-08" db="EMBL/GenBank/DDBJ databases">
        <title>Genomic Encyclopedia of Type Strains, Phase IV (KMG-IV): sequencing the most valuable type-strain genomes for metagenomic binning, comparative biology and taxonomic classification.</title>
        <authorList>
            <person name="Goeker M."/>
        </authorList>
    </citation>
    <scope>NUCLEOTIDE SEQUENCE [LARGE SCALE GENOMIC DNA]</scope>
    <source>
        <strain evidence="4 5">DSM 25024</strain>
    </source>
</reference>
<feature type="region of interest" description="Disordered" evidence="1">
    <location>
        <begin position="103"/>
        <end position="127"/>
    </location>
</feature>
<keyword evidence="2" id="KW-0472">Membrane</keyword>
<evidence type="ECO:0000313" key="4">
    <source>
        <dbReference type="EMBL" id="MBB3935067.1"/>
    </source>
</evidence>
<dbReference type="Pfam" id="PF05036">
    <property type="entry name" value="SPOR"/>
    <property type="match status" value="1"/>
</dbReference>
<dbReference type="Gene3D" id="3.30.70.1070">
    <property type="entry name" value="Sporulation related repeat"/>
    <property type="match status" value="1"/>
</dbReference>
<dbReference type="RefSeq" id="WP_090960017.1">
    <property type="nucleotide sequence ID" value="NZ_FOOA01000002.1"/>
</dbReference>
<comment type="caution">
    <text evidence="4">The sequence shown here is derived from an EMBL/GenBank/DDBJ whole genome shotgun (WGS) entry which is preliminary data.</text>
</comment>
<dbReference type="GO" id="GO:0042834">
    <property type="term" value="F:peptidoglycan binding"/>
    <property type="evidence" value="ECO:0007669"/>
    <property type="project" value="InterPro"/>
</dbReference>
<keyword evidence="2" id="KW-0812">Transmembrane</keyword>
<proteinExistence type="predicted"/>
<keyword evidence="5" id="KW-1185">Reference proteome</keyword>
<feature type="compositionally biased region" description="Polar residues" evidence="1">
    <location>
        <begin position="110"/>
        <end position="120"/>
    </location>
</feature>
<dbReference type="InterPro" id="IPR007730">
    <property type="entry name" value="SPOR-like_dom"/>
</dbReference>
<feature type="domain" description="SPOR" evidence="3">
    <location>
        <begin position="427"/>
        <end position="510"/>
    </location>
</feature>
<name>A0A7W6BYE7_9HYPH</name>
<dbReference type="SUPFAM" id="SSF110997">
    <property type="entry name" value="Sporulation related repeat"/>
    <property type="match status" value="1"/>
</dbReference>
<dbReference type="OrthoDB" id="7338235at2"/>
<evidence type="ECO:0000259" key="3">
    <source>
        <dbReference type="PROSITE" id="PS51724"/>
    </source>
</evidence>
<organism evidence="4 5">
    <name type="scientific">Aureimonas phyllosphaerae</name>
    <dbReference type="NCBI Taxonomy" id="1166078"/>
    <lineage>
        <taxon>Bacteria</taxon>
        <taxon>Pseudomonadati</taxon>
        <taxon>Pseudomonadota</taxon>
        <taxon>Alphaproteobacteria</taxon>
        <taxon>Hyphomicrobiales</taxon>
        <taxon>Aurantimonadaceae</taxon>
        <taxon>Aureimonas</taxon>
    </lineage>
</organism>
<dbReference type="InterPro" id="IPR036680">
    <property type="entry name" value="SPOR-like_sf"/>
</dbReference>
<dbReference type="AlphaFoldDB" id="A0A7W6BYE7"/>
<keyword evidence="2" id="KW-1133">Transmembrane helix</keyword>
<dbReference type="Proteomes" id="UP000531216">
    <property type="component" value="Unassembled WGS sequence"/>
</dbReference>